<evidence type="ECO:0000313" key="1">
    <source>
        <dbReference type="EMBL" id="GMR61137.1"/>
    </source>
</evidence>
<name>A0AAN5ICG8_9BILA</name>
<comment type="caution">
    <text evidence="1">The sequence shown here is derived from an EMBL/GenBank/DDBJ whole genome shotgun (WGS) entry which is preliminary data.</text>
</comment>
<feature type="non-terminal residue" evidence="1">
    <location>
        <position position="74"/>
    </location>
</feature>
<feature type="non-terminal residue" evidence="1">
    <location>
        <position position="1"/>
    </location>
</feature>
<dbReference type="Proteomes" id="UP001328107">
    <property type="component" value="Unassembled WGS sequence"/>
</dbReference>
<protein>
    <submittedName>
        <fullName evidence="1">Uncharacterized protein</fullName>
    </submittedName>
</protein>
<gene>
    <name evidence="1" type="ORF">PMAYCL1PPCAC_31332</name>
</gene>
<evidence type="ECO:0000313" key="2">
    <source>
        <dbReference type="Proteomes" id="UP001328107"/>
    </source>
</evidence>
<reference evidence="2" key="1">
    <citation type="submission" date="2022-10" db="EMBL/GenBank/DDBJ databases">
        <title>Genome assembly of Pristionchus species.</title>
        <authorList>
            <person name="Yoshida K."/>
            <person name="Sommer R.J."/>
        </authorList>
    </citation>
    <scope>NUCLEOTIDE SEQUENCE [LARGE SCALE GENOMIC DNA]</scope>
    <source>
        <strain evidence="2">RS5460</strain>
    </source>
</reference>
<dbReference type="EMBL" id="BTRK01000006">
    <property type="protein sequence ID" value="GMR61137.1"/>
    <property type="molecule type" value="Genomic_DNA"/>
</dbReference>
<organism evidence="1 2">
    <name type="scientific">Pristionchus mayeri</name>
    <dbReference type="NCBI Taxonomy" id="1317129"/>
    <lineage>
        <taxon>Eukaryota</taxon>
        <taxon>Metazoa</taxon>
        <taxon>Ecdysozoa</taxon>
        <taxon>Nematoda</taxon>
        <taxon>Chromadorea</taxon>
        <taxon>Rhabditida</taxon>
        <taxon>Rhabditina</taxon>
        <taxon>Diplogasteromorpha</taxon>
        <taxon>Diplogasteroidea</taxon>
        <taxon>Neodiplogasteridae</taxon>
        <taxon>Pristionchus</taxon>
    </lineage>
</organism>
<keyword evidence="2" id="KW-1185">Reference proteome</keyword>
<sequence length="74" mass="8526">ATCVSPSMYEHHNGVFFVCKCVVSTAKEVEVEAIFALWDYLITLAEQFYWNLHALIRVLETFANSCPLVWSNRL</sequence>
<accession>A0AAN5ICG8</accession>
<dbReference type="AlphaFoldDB" id="A0AAN5ICG8"/>
<proteinExistence type="predicted"/>